<evidence type="ECO:0000259" key="15">
    <source>
        <dbReference type="PROSITE" id="PS50055"/>
    </source>
</evidence>
<comment type="similarity">
    <text evidence="2">Belongs to the protein-tyrosine phosphatase family. Receptor class 5 subfamily.</text>
</comment>
<dbReference type="InterPro" id="IPR013783">
    <property type="entry name" value="Ig-like_fold"/>
</dbReference>
<keyword evidence="4" id="KW-0812">Transmembrane</keyword>
<dbReference type="SMART" id="SM00060">
    <property type="entry name" value="FN3"/>
    <property type="match status" value="1"/>
</dbReference>
<evidence type="ECO:0000256" key="4">
    <source>
        <dbReference type="ARBA" id="ARBA00022692"/>
    </source>
</evidence>
<dbReference type="InterPro" id="IPR036116">
    <property type="entry name" value="FN3_sf"/>
</dbReference>
<dbReference type="InterPro" id="IPR000242">
    <property type="entry name" value="PTP_cat"/>
</dbReference>
<dbReference type="FunFam" id="2.60.40.10:FF:000313">
    <property type="entry name" value="Receptor-type tyrosine-protein phosphatase zeta"/>
    <property type="match status" value="1"/>
</dbReference>
<dbReference type="Gene3D" id="2.60.40.10">
    <property type="entry name" value="Immunoglobulins"/>
    <property type="match status" value="1"/>
</dbReference>
<dbReference type="PROSITE" id="PS50853">
    <property type="entry name" value="FN3"/>
    <property type="match status" value="1"/>
</dbReference>
<dbReference type="InterPro" id="IPR000387">
    <property type="entry name" value="Tyr_Pase_dom"/>
</dbReference>
<dbReference type="PROSITE" id="PS50056">
    <property type="entry name" value="TYR_PHOSPHATASE_2"/>
    <property type="match status" value="2"/>
</dbReference>
<dbReference type="PROSITE" id="PS51144">
    <property type="entry name" value="ALPHA_CA_2"/>
    <property type="match status" value="1"/>
</dbReference>
<evidence type="ECO:0000256" key="2">
    <source>
        <dbReference type="ARBA" id="ARBA00006246"/>
    </source>
</evidence>
<dbReference type="GO" id="GO:0004725">
    <property type="term" value="F:protein tyrosine phosphatase activity"/>
    <property type="evidence" value="ECO:0007669"/>
    <property type="project" value="UniProtKB-EC"/>
</dbReference>
<dbReference type="PANTHER" id="PTHR19134:SF461">
    <property type="entry name" value="RECEPTOR-TYPE TYROSINE-PROTEIN PHOSPHATASE ZETA"/>
    <property type="match status" value="1"/>
</dbReference>
<feature type="domain" description="Tyrosine specific protein phosphatases" evidence="16">
    <location>
        <begin position="1465"/>
        <end position="1539"/>
    </location>
</feature>
<accession>A0AAD9DRA5</accession>
<evidence type="ECO:0000256" key="6">
    <source>
        <dbReference type="ARBA" id="ARBA00022737"/>
    </source>
</evidence>
<feature type="region of interest" description="Disordered" evidence="14">
    <location>
        <begin position="466"/>
        <end position="515"/>
    </location>
</feature>
<feature type="region of interest" description="Disordered" evidence="14">
    <location>
        <begin position="535"/>
        <end position="565"/>
    </location>
</feature>
<feature type="region of interest" description="Disordered" evidence="14">
    <location>
        <begin position="857"/>
        <end position="887"/>
    </location>
</feature>
<dbReference type="PROSITE" id="PS00383">
    <property type="entry name" value="TYR_PHOSPHATASE_1"/>
    <property type="match status" value="1"/>
</dbReference>
<dbReference type="Proteomes" id="UP001239994">
    <property type="component" value="Unassembled WGS sequence"/>
</dbReference>
<evidence type="ECO:0000256" key="9">
    <source>
        <dbReference type="ARBA" id="ARBA00022989"/>
    </source>
</evidence>
<keyword evidence="8" id="KW-0904">Protein phosphatase</keyword>
<dbReference type="InterPro" id="IPR003961">
    <property type="entry name" value="FN3_dom"/>
</dbReference>
<dbReference type="InterPro" id="IPR001148">
    <property type="entry name" value="CA_dom"/>
</dbReference>
<evidence type="ECO:0000256" key="1">
    <source>
        <dbReference type="ARBA" id="ARBA00004479"/>
    </source>
</evidence>
<feature type="compositionally biased region" description="Polar residues" evidence="14">
    <location>
        <begin position="625"/>
        <end position="637"/>
    </location>
</feature>
<keyword evidence="20" id="KW-1185">Reference proteome</keyword>
<dbReference type="Pfam" id="PF00041">
    <property type="entry name" value="fn3"/>
    <property type="match status" value="1"/>
</dbReference>
<keyword evidence="10" id="KW-0472">Membrane</keyword>
<dbReference type="SUPFAM" id="SSF49265">
    <property type="entry name" value="Fibronectin type III"/>
    <property type="match status" value="1"/>
</dbReference>
<organism evidence="19 20">
    <name type="scientific">Electrophorus voltai</name>
    <dbReference type="NCBI Taxonomy" id="2609070"/>
    <lineage>
        <taxon>Eukaryota</taxon>
        <taxon>Metazoa</taxon>
        <taxon>Chordata</taxon>
        <taxon>Craniata</taxon>
        <taxon>Vertebrata</taxon>
        <taxon>Euteleostomi</taxon>
        <taxon>Actinopterygii</taxon>
        <taxon>Neopterygii</taxon>
        <taxon>Teleostei</taxon>
        <taxon>Ostariophysi</taxon>
        <taxon>Gymnotiformes</taxon>
        <taxon>Gymnotoidei</taxon>
        <taxon>Gymnotidae</taxon>
        <taxon>Electrophorus</taxon>
    </lineage>
</organism>
<dbReference type="InterPro" id="IPR016130">
    <property type="entry name" value="Tyr_Pase_AS"/>
</dbReference>
<dbReference type="Gene3D" id="3.90.190.10">
    <property type="entry name" value="Protein tyrosine phosphatase superfamily"/>
    <property type="match status" value="2"/>
</dbReference>
<evidence type="ECO:0000256" key="12">
    <source>
        <dbReference type="ARBA" id="ARBA00023180"/>
    </source>
</evidence>
<feature type="domain" description="Tyrosine specific protein phosphatases" evidence="16">
    <location>
        <begin position="1176"/>
        <end position="1250"/>
    </location>
</feature>
<evidence type="ECO:0000256" key="10">
    <source>
        <dbReference type="ARBA" id="ARBA00023136"/>
    </source>
</evidence>
<feature type="compositionally biased region" description="Low complexity" evidence="14">
    <location>
        <begin position="640"/>
        <end position="662"/>
    </location>
</feature>
<evidence type="ECO:0000256" key="7">
    <source>
        <dbReference type="ARBA" id="ARBA00022801"/>
    </source>
</evidence>
<dbReference type="Pfam" id="PF00194">
    <property type="entry name" value="Carb_anhydrase"/>
    <property type="match status" value="2"/>
</dbReference>
<dbReference type="SMART" id="SM00194">
    <property type="entry name" value="PTPc"/>
    <property type="match status" value="2"/>
</dbReference>
<keyword evidence="9" id="KW-1133">Transmembrane helix</keyword>
<feature type="region of interest" description="Disordered" evidence="14">
    <location>
        <begin position="625"/>
        <end position="737"/>
    </location>
</feature>
<keyword evidence="12" id="KW-0325">Glycoprotein</keyword>
<evidence type="ECO:0000256" key="11">
    <source>
        <dbReference type="ARBA" id="ARBA00023157"/>
    </source>
</evidence>
<dbReference type="PANTHER" id="PTHR19134">
    <property type="entry name" value="RECEPTOR-TYPE TYROSINE-PROTEIN PHOSPHATASE"/>
    <property type="match status" value="1"/>
</dbReference>
<dbReference type="CDD" id="cd00063">
    <property type="entry name" value="FN3"/>
    <property type="match status" value="1"/>
</dbReference>
<evidence type="ECO:0000256" key="3">
    <source>
        <dbReference type="ARBA" id="ARBA00013064"/>
    </source>
</evidence>
<feature type="domain" description="Fibronectin type-III" evidence="17">
    <location>
        <begin position="371"/>
        <end position="468"/>
    </location>
</feature>
<feature type="compositionally biased region" description="Basic and acidic residues" evidence="14">
    <location>
        <begin position="772"/>
        <end position="793"/>
    </location>
</feature>
<evidence type="ECO:0000313" key="20">
    <source>
        <dbReference type="Proteomes" id="UP001239994"/>
    </source>
</evidence>
<dbReference type="EMBL" id="JAROKS010000021">
    <property type="protein sequence ID" value="KAK1790278.1"/>
    <property type="molecule type" value="Genomic_DNA"/>
</dbReference>
<evidence type="ECO:0000256" key="8">
    <source>
        <dbReference type="ARBA" id="ARBA00022912"/>
    </source>
</evidence>
<reference evidence="19" key="1">
    <citation type="submission" date="2023-03" db="EMBL/GenBank/DDBJ databases">
        <title>Electrophorus voltai genome.</title>
        <authorList>
            <person name="Bian C."/>
        </authorList>
    </citation>
    <scope>NUCLEOTIDE SEQUENCE</scope>
    <source>
        <strain evidence="19">CB-2022</strain>
        <tissue evidence="19">Muscle</tissue>
    </source>
</reference>
<dbReference type="InterPro" id="IPR003595">
    <property type="entry name" value="Tyr_Pase_cat"/>
</dbReference>
<sequence>MYQTASTLKESSFARHLTYALVITARMSVTKSCLFIAELWIFCSVVDMTSGYQREQRRLTEDVDWSYTGALNQGHWVRKFPSCSGAKQSPIDIDEDFTQTQVQYQNLHLQNWEQLTSDSTITNNGKTVIVEMKGQYYISGGGIHSRVRVARITFHWGRCNATSDGSEHSLSGNKFPLESKWTDIGCYDAFKCGCSPLFPPAHWNTRCHPQMQIYGYEESRFATLDEALDAGGRITALAVLFEASIEDNENYAAIIEGVSSVNRFGKSSTLGAFSLLHLLPQSTDKYFIYNGSLSIPPCTETVEWIVFKNTVPISETQLEVFCDVMTTQQTGYVMLTDYLQNNYREQQQFVGQVFSSYTGTEDVHTPMCSSEPENVQADPQNYTSIMVMWERPRVVSDTSIEKYSVTYQRLQGTDPPKQQYLTDGDQDVGAIIHNLLSNSSYVVQVVALCTNGLTGRMSDQVIVDMPLEDPENDPDPDPDSSESEEYIEETFPSPTIKVRTPKKPQGSPGFSSSVKSSVHVTMVTESPGFLVQAKKATTAPVQPRLTEETSSSWSPDQRMAGSHTKQSINRLVPEEAKPTSQDGILTTDSRYENFLNVSTMEATPTSDSKLHRVLTLIHVRNEITTTVPKQKTTSNLSAMPASSTSSPSGAGRRTSTTSSTPALNTTHGIQHSISNLQTTASTSEETIHQTTQPLFNAPAPATRLASTAPYRSTVPPVSSEEGSTPPLSVDEQGSGSGSSAIFLEQLERHWDRTWWGPGLRDMPPGVITELDTSERDTSERDSSERDSSERDSSGDSSGDSEGLPSAFYLERKVEADQGAPRPGSAELLGWSAGLSEGGSGSGWGGSEIHHNAAKPTHLLTSDSSNPEAAGEQSPEASNSSPQSRVGMVGGVEREQKTVVPLAVVSTLTAICLLVLVGILIYWRRCFQAAHFYVEDNVSPKVIRAPSTPLLLATEEHGSLPVKDFVRHVVDLHSSNTFSKEFEVIYLFQNILKESYEEIQSCTVDVGITTDSSTHPDNKNKNRYINILAYDHSRVKLSHDLEKDGNTGDYINANYVDGYKHPKAYIAAQGPVKASLEDFWRMVWEQNVGIIVMITNLVEKGRRKCDQYWPVENQEEYGSFLVTLKSIKTLAYFTRRTFTLRNINMKKSSQKMRSLERTVVQYHYTQWPDMGVPEYTLPVLSFIQKSSQARTPDSGPVVVHCSAGVGRTGTYIVIDSMLKQMKAEGTVNIMGFLKHIRTQRNYLVQTEEQYIFIHDVLVEAIKSKETQVSSSHIHAYVSDLLTPGPTGKTCLEKQFELVSQNCVKQSDYATALKDSNIPKNRSSALLPVERSRVHLPSTVGDSSDYINASYIMGYSQSCEFIITQSPLLNTVQDFWKMVWDHNTQIVIALPDPQTQEGDCVYWPNKEQPITYENFTVTFRGEDRVCLSYDEPLVVHDFILEALKDDHMLEIRCFQAPHWLNPDSPVSKTFELVHIIREESDHREGTIIVHDRYGGSSAGILCSLITLVNQLEEENSIDVYQTARMTNLLRPGVFGDIEQFRFLYTAILSLVSTREDEKVLRSTENNGTISGGSAKITESLESLM</sequence>
<dbReference type="SUPFAM" id="SSF51069">
    <property type="entry name" value="Carbonic anhydrase"/>
    <property type="match status" value="1"/>
</dbReference>
<dbReference type="Pfam" id="PF00102">
    <property type="entry name" value="Y_phosphatase"/>
    <property type="match status" value="2"/>
</dbReference>
<feature type="compositionally biased region" description="Polar residues" evidence="14">
    <location>
        <begin position="663"/>
        <end position="694"/>
    </location>
</feature>
<evidence type="ECO:0000259" key="18">
    <source>
        <dbReference type="PROSITE" id="PS51144"/>
    </source>
</evidence>
<keyword evidence="6" id="KW-0677">Repeat</keyword>
<feature type="domain" description="Tyrosine-protein phosphatase" evidence="15">
    <location>
        <begin position="1290"/>
        <end position="1548"/>
    </location>
</feature>
<comment type="caution">
    <text evidence="19">The sequence shown here is derived from an EMBL/GenBank/DDBJ whole genome shotgun (WGS) entry which is preliminary data.</text>
</comment>
<dbReference type="EC" id="3.1.3.48" evidence="3"/>
<keyword evidence="7" id="KW-0378">Hydrolase</keyword>
<comment type="subcellular location">
    <subcellularLocation>
        <location evidence="1">Membrane</location>
        <topology evidence="1">Single-pass type I membrane protein</topology>
    </subcellularLocation>
</comment>
<keyword evidence="11" id="KW-1015">Disulfide bond</keyword>
<evidence type="ECO:0000256" key="14">
    <source>
        <dbReference type="SAM" id="MobiDB-lite"/>
    </source>
</evidence>
<dbReference type="InterPro" id="IPR050348">
    <property type="entry name" value="Protein-Tyr_Phosphatase"/>
</dbReference>
<dbReference type="InterPro" id="IPR029021">
    <property type="entry name" value="Prot-tyrosine_phosphatase-like"/>
</dbReference>
<feature type="region of interest" description="Disordered" evidence="14">
    <location>
        <begin position="754"/>
        <end position="803"/>
    </location>
</feature>
<feature type="domain" description="Alpha-carbonic anhydrase" evidence="18">
    <location>
        <begin position="63"/>
        <end position="358"/>
    </location>
</feature>
<evidence type="ECO:0000256" key="5">
    <source>
        <dbReference type="ARBA" id="ARBA00022729"/>
    </source>
</evidence>
<feature type="compositionally biased region" description="Acidic residues" evidence="14">
    <location>
        <begin position="466"/>
        <end position="488"/>
    </location>
</feature>
<dbReference type="PROSITE" id="PS50055">
    <property type="entry name" value="TYR_PHOSPHATASE_PTP"/>
    <property type="match status" value="2"/>
</dbReference>
<name>A0AAD9DRA5_9TELE</name>
<feature type="domain" description="Tyrosine-protein phosphatase" evidence="15">
    <location>
        <begin position="991"/>
        <end position="1259"/>
    </location>
</feature>
<dbReference type="FunFam" id="3.90.190.10:FF:000016">
    <property type="entry name" value="receptor-type tyrosine-protein phosphatase gamma isoform X1"/>
    <property type="match status" value="1"/>
</dbReference>
<gene>
    <name evidence="19" type="ORF">P4O66_014182</name>
</gene>
<dbReference type="SMART" id="SM01057">
    <property type="entry name" value="Carb_anhydrase"/>
    <property type="match status" value="1"/>
</dbReference>
<evidence type="ECO:0000313" key="19">
    <source>
        <dbReference type="EMBL" id="KAK1790278.1"/>
    </source>
</evidence>
<dbReference type="InterPro" id="IPR036398">
    <property type="entry name" value="CA_dom_sf"/>
</dbReference>
<proteinExistence type="inferred from homology"/>
<evidence type="ECO:0000256" key="13">
    <source>
        <dbReference type="ARBA" id="ARBA00051722"/>
    </source>
</evidence>
<protein>
    <recommendedName>
        <fullName evidence="3">protein-tyrosine-phosphatase</fullName>
        <ecNumber evidence="3">3.1.3.48</ecNumber>
    </recommendedName>
</protein>
<evidence type="ECO:0000259" key="16">
    <source>
        <dbReference type="PROSITE" id="PS50056"/>
    </source>
</evidence>
<dbReference type="GO" id="GO:0005886">
    <property type="term" value="C:plasma membrane"/>
    <property type="evidence" value="ECO:0007669"/>
    <property type="project" value="UniProtKB-ARBA"/>
</dbReference>
<feature type="compositionally biased region" description="Polar residues" evidence="14">
    <location>
        <begin position="720"/>
        <end position="737"/>
    </location>
</feature>
<keyword evidence="5" id="KW-0732">Signal</keyword>
<dbReference type="PRINTS" id="PR00700">
    <property type="entry name" value="PRTYPHPHTASE"/>
</dbReference>
<comment type="catalytic activity">
    <reaction evidence="13">
        <text>O-phospho-L-tyrosyl-[protein] + H2O = L-tyrosyl-[protein] + phosphate</text>
        <dbReference type="Rhea" id="RHEA:10684"/>
        <dbReference type="Rhea" id="RHEA-COMP:10136"/>
        <dbReference type="Rhea" id="RHEA-COMP:20101"/>
        <dbReference type="ChEBI" id="CHEBI:15377"/>
        <dbReference type="ChEBI" id="CHEBI:43474"/>
        <dbReference type="ChEBI" id="CHEBI:46858"/>
        <dbReference type="ChEBI" id="CHEBI:61978"/>
        <dbReference type="EC" id="3.1.3.48"/>
    </reaction>
</comment>
<dbReference type="Gene3D" id="3.10.200.10">
    <property type="entry name" value="Alpha carbonic anhydrase"/>
    <property type="match status" value="1"/>
</dbReference>
<evidence type="ECO:0000259" key="17">
    <source>
        <dbReference type="PROSITE" id="PS50853"/>
    </source>
</evidence>
<dbReference type="SMART" id="SM00404">
    <property type="entry name" value="PTPc_motif"/>
    <property type="match status" value="2"/>
</dbReference>
<dbReference type="SUPFAM" id="SSF52799">
    <property type="entry name" value="(Phosphotyrosine protein) phosphatases II"/>
    <property type="match status" value="2"/>
</dbReference>
<dbReference type="FunFam" id="3.90.190.10:FF:000013">
    <property type="entry name" value="receptor-type tyrosine-protein phosphatase zeta isoform X1"/>
    <property type="match status" value="1"/>
</dbReference>
<feature type="compositionally biased region" description="Polar residues" evidence="14">
    <location>
        <begin position="874"/>
        <end position="883"/>
    </location>
</feature>